<proteinExistence type="predicted"/>
<name>A0A195EW09_9HYME</name>
<protein>
    <submittedName>
        <fullName evidence="2">Uncharacterized protein</fullName>
    </submittedName>
</protein>
<evidence type="ECO:0000313" key="3">
    <source>
        <dbReference type="Proteomes" id="UP000078541"/>
    </source>
</evidence>
<organism evidence="2 3">
    <name type="scientific">Trachymyrmex septentrionalis</name>
    <dbReference type="NCBI Taxonomy" id="34720"/>
    <lineage>
        <taxon>Eukaryota</taxon>
        <taxon>Metazoa</taxon>
        <taxon>Ecdysozoa</taxon>
        <taxon>Arthropoda</taxon>
        <taxon>Hexapoda</taxon>
        <taxon>Insecta</taxon>
        <taxon>Pterygota</taxon>
        <taxon>Neoptera</taxon>
        <taxon>Endopterygota</taxon>
        <taxon>Hymenoptera</taxon>
        <taxon>Apocrita</taxon>
        <taxon>Aculeata</taxon>
        <taxon>Formicoidea</taxon>
        <taxon>Formicidae</taxon>
        <taxon>Myrmicinae</taxon>
        <taxon>Trachymyrmex</taxon>
    </lineage>
</organism>
<dbReference type="AlphaFoldDB" id="A0A195EW09"/>
<dbReference type="EMBL" id="KQ981953">
    <property type="protein sequence ID" value="KYN32423.1"/>
    <property type="molecule type" value="Genomic_DNA"/>
</dbReference>
<evidence type="ECO:0000313" key="2">
    <source>
        <dbReference type="EMBL" id="KYN32423.1"/>
    </source>
</evidence>
<reference evidence="2 3" key="1">
    <citation type="submission" date="2016-03" db="EMBL/GenBank/DDBJ databases">
        <title>Trachymyrmex septentrionalis WGS genome.</title>
        <authorList>
            <person name="Nygaard S."/>
            <person name="Hu H."/>
            <person name="Boomsma J."/>
            <person name="Zhang G."/>
        </authorList>
    </citation>
    <scope>NUCLEOTIDE SEQUENCE [LARGE SCALE GENOMIC DNA]</scope>
    <source>
        <strain evidence="2">Tsep2-gDNA-1</strain>
        <tissue evidence="2">Whole body</tissue>
    </source>
</reference>
<dbReference type="Proteomes" id="UP000078541">
    <property type="component" value="Unassembled WGS sequence"/>
</dbReference>
<feature type="compositionally biased region" description="Low complexity" evidence="1">
    <location>
        <begin position="1"/>
        <end position="17"/>
    </location>
</feature>
<gene>
    <name evidence="2" type="ORF">ALC56_13280</name>
</gene>
<evidence type="ECO:0000256" key="1">
    <source>
        <dbReference type="SAM" id="MobiDB-lite"/>
    </source>
</evidence>
<accession>A0A195EW09</accession>
<feature type="region of interest" description="Disordered" evidence="1">
    <location>
        <begin position="1"/>
        <end position="56"/>
    </location>
</feature>
<sequence length="56" mass="5651">MSAARSPHSAPSAAFRAGAVRQALGGHGAELRDPVGANSPDPLPPPPPSPPHREPL</sequence>
<feature type="compositionally biased region" description="Pro residues" evidence="1">
    <location>
        <begin position="41"/>
        <end position="50"/>
    </location>
</feature>
<keyword evidence="3" id="KW-1185">Reference proteome</keyword>